<keyword evidence="2" id="KW-0762">Sugar transport</keyword>
<dbReference type="PROSITE" id="PS00211">
    <property type="entry name" value="ABC_TRANSPORTER_1"/>
    <property type="match status" value="1"/>
</dbReference>
<evidence type="ECO:0000256" key="6">
    <source>
        <dbReference type="SAM" id="MobiDB-lite"/>
    </source>
</evidence>
<keyword evidence="9" id="KW-1185">Reference proteome</keyword>
<dbReference type="SUPFAM" id="SSF52540">
    <property type="entry name" value="P-loop containing nucleoside triphosphate hydrolases"/>
    <property type="match status" value="2"/>
</dbReference>
<dbReference type="InterPro" id="IPR017871">
    <property type="entry name" value="ABC_transporter-like_CS"/>
</dbReference>
<dbReference type="CDD" id="cd03216">
    <property type="entry name" value="ABC_Carb_Monos_I"/>
    <property type="match status" value="1"/>
</dbReference>
<sequence length="545" mass="59571">MTIPNLNIPSERDPLPEQASGQPDGRTLPPVLEVRGLSKFFGATQALADASIALMPGEVHILLGENGAGKSTLAKIVAGVHAPDAGEIWIAGSRQHPRTAREARNLGVSVVFQELSLAPHLSVAENLFLGAEAASHPFRFLPRARERERARAILHDLNIDLPLDEPVARLSIGKKQLLEIAKALLQSPRILIMDEPTSALTEREKTFLFSMIGRLQDRGTAILYVTHHLREVFEIGSRVSTMRDGRVTNTVTVDDRLSERHLLEMLTGRQIDTTINRQTHAAGPTLLTVSDLHTEDGCHGIDLTLRRGEVVGVYGVVGSGREGLARALMGISKATQGRMTLDGRPYQPGSPAQATALGIGYLAIDRKEQGILPERPIRENLTLASIVRNARFGIVSHRRERDHAEQSLRALRVRYGSMDDPITSLSGGNQQKVLFGRALGRQPKLLVMEEPTAGIDVGAKLDLHESIRSLAAKGYSFLVISSDLPETLMLCDRVYTIYRGRLTDEIHHPCLEDEERVLASVLGRGVGDAFPASTHIEPMADGVQR</sequence>
<evidence type="ECO:0000256" key="1">
    <source>
        <dbReference type="ARBA" id="ARBA00022448"/>
    </source>
</evidence>
<dbReference type="InterPro" id="IPR003439">
    <property type="entry name" value="ABC_transporter-like_ATP-bd"/>
</dbReference>
<keyword evidence="4" id="KW-0547">Nucleotide-binding</keyword>
<evidence type="ECO:0000313" key="9">
    <source>
        <dbReference type="Proteomes" id="UP000781958"/>
    </source>
</evidence>
<protein>
    <submittedName>
        <fullName evidence="8">Ribose transport system ATP-binding protein</fullName>
    </submittedName>
</protein>
<evidence type="ECO:0000259" key="7">
    <source>
        <dbReference type="PROSITE" id="PS50893"/>
    </source>
</evidence>
<keyword evidence="3" id="KW-0677">Repeat</keyword>
<dbReference type="GO" id="GO:0005524">
    <property type="term" value="F:ATP binding"/>
    <property type="evidence" value="ECO:0007669"/>
    <property type="project" value="UniProtKB-KW"/>
</dbReference>
<feature type="region of interest" description="Disordered" evidence="6">
    <location>
        <begin position="1"/>
        <end position="28"/>
    </location>
</feature>
<dbReference type="InterPro" id="IPR050107">
    <property type="entry name" value="ABC_carbohydrate_import_ATPase"/>
</dbReference>
<evidence type="ECO:0000256" key="2">
    <source>
        <dbReference type="ARBA" id="ARBA00022597"/>
    </source>
</evidence>
<evidence type="ECO:0000256" key="3">
    <source>
        <dbReference type="ARBA" id="ARBA00022737"/>
    </source>
</evidence>
<evidence type="ECO:0000256" key="5">
    <source>
        <dbReference type="ARBA" id="ARBA00022840"/>
    </source>
</evidence>
<dbReference type="Gene3D" id="3.40.50.300">
    <property type="entry name" value="P-loop containing nucleotide triphosphate hydrolases"/>
    <property type="match status" value="2"/>
</dbReference>
<dbReference type="PANTHER" id="PTHR43790:SF9">
    <property type="entry name" value="GALACTOFURANOSE TRANSPORTER ATP-BINDING PROTEIN YTFR"/>
    <property type="match status" value="1"/>
</dbReference>
<evidence type="ECO:0000313" key="8">
    <source>
        <dbReference type="EMBL" id="MBP2293246.1"/>
    </source>
</evidence>
<reference evidence="8 9" key="1">
    <citation type="submission" date="2021-03" db="EMBL/GenBank/DDBJ databases">
        <title>Genomic Encyclopedia of Type Strains, Phase III (KMG-III): the genomes of soil and plant-associated and newly described type strains.</title>
        <authorList>
            <person name="Whitman W."/>
        </authorList>
    </citation>
    <scope>NUCLEOTIDE SEQUENCE [LARGE SCALE GENOMIC DNA]</scope>
    <source>
        <strain evidence="8 9">IMMIB AFH-6</strain>
    </source>
</reference>
<dbReference type="RefSeq" id="WP_209767152.1">
    <property type="nucleotide sequence ID" value="NZ_JAGINP010000010.1"/>
</dbReference>
<dbReference type="CDD" id="cd03215">
    <property type="entry name" value="ABC_Carb_Monos_II"/>
    <property type="match status" value="1"/>
</dbReference>
<accession>A0ABS4SL05</accession>
<feature type="domain" description="ABC transporter" evidence="7">
    <location>
        <begin position="32"/>
        <end position="269"/>
    </location>
</feature>
<dbReference type="Pfam" id="PF00005">
    <property type="entry name" value="ABC_tran"/>
    <property type="match status" value="2"/>
</dbReference>
<name>A0ABS4SL05_9PROT</name>
<dbReference type="PANTHER" id="PTHR43790">
    <property type="entry name" value="CARBOHYDRATE TRANSPORT ATP-BINDING PROTEIN MG119-RELATED"/>
    <property type="match status" value="1"/>
</dbReference>
<feature type="domain" description="ABC transporter" evidence="7">
    <location>
        <begin position="281"/>
        <end position="524"/>
    </location>
</feature>
<dbReference type="PROSITE" id="PS50893">
    <property type="entry name" value="ABC_TRANSPORTER_2"/>
    <property type="match status" value="2"/>
</dbReference>
<evidence type="ECO:0000256" key="4">
    <source>
        <dbReference type="ARBA" id="ARBA00022741"/>
    </source>
</evidence>
<dbReference type="EMBL" id="JAGINP010000010">
    <property type="protein sequence ID" value="MBP2293246.1"/>
    <property type="molecule type" value="Genomic_DNA"/>
</dbReference>
<proteinExistence type="predicted"/>
<dbReference type="SMART" id="SM00382">
    <property type="entry name" value="AAA"/>
    <property type="match status" value="2"/>
</dbReference>
<gene>
    <name evidence="8" type="ORF">J2851_003029</name>
</gene>
<keyword evidence="1" id="KW-0813">Transport</keyword>
<comment type="caution">
    <text evidence="8">The sequence shown here is derived from an EMBL/GenBank/DDBJ whole genome shotgun (WGS) entry which is preliminary data.</text>
</comment>
<dbReference type="InterPro" id="IPR027417">
    <property type="entry name" value="P-loop_NTPase"/>
</dbReference>
<dbReference type="InterPro" id="IPR003593">
    <property type="entry name" value="AAA+_ATPase"/>
</dbReference>
<dbReference type="Proteomes" id="UP000781958">
    <property type="component" value="Unassembled WGS sequence"/>
</dbReference>
<organism evidence="8 9">
    <name type="scientific">Azospirillum rugosum</name>
    <dbReference type="NCBI Taxonomy" id="416170"/>
    <lineage>
        <taxon>Bacteria</taxon>
        <taxon>Pseudomonadati</taxon>
        <taxon>Pseudomonadota</taxon>
        <taxon>Alphaproteobacteria</taxon>
        <taxon>Rhodospirillales</taxon>
        <taxon>Azospirillaceae</taxon>
        <taxon>Azospirillum</taxon>
    </lineage>
</organism>
<keyword evidence="5 8" id="KW-0067">ATP-binding</keyword>